<proteinExistence type="predicted"/>
<evidence type="ECO:0000313" key="1">
    <source>
        <dbReference type="EMBL" id="QRO78841.1"/>
    </source>
</evidence>
<organism evidence="1 2">
    <name type="scientific">Burkholderia dolosa</name>
    <dbReference type="NCBI Taxonomy" id="152500"/>
    <lineage>
        <taxon>Bacteria</taxon>
        <taxon>Pseudomonadati</taxon>
        <taxon>Pseudomonadota</taxon>
        <taxon>Betaproteobacteria</taxon>
        <taxon>Burkholderiales</taxon>
        <taxon>Burkholderiaceae</taxon>
        <taxon>Burkholderia</taxon>
        <taxon>Burkholderia cepacia complex</taxon>
    </lineage>
</organism>
<name>A0A892IBR7_9BURK</name>
<dbReference type="GO" id="GO:0003677">
    <property type="term" value="F:DNA binding"/>
    <property type="evidence" value="ECO:0007669"/>
    <property type="project" value="UniProtKB-KW"/>
</dbReference>
<evidence type="ECO:0000313" key="2">
    <source>
        <dbReference type="Proteomes" id="UP000625568"/>
    </source>
</evidence>
<sequence length="75" mass="8429">MGEGDIVRIATRAVELFEQQHPRPTHVTQMQAAEMLGISRWTVSKMVRAGALKLNRCGLIPIELIDRARSGRECK</sequence>
<dbReference type="EMBL" id="CP069482">
    <property type="protein sequence ID" value="QRO78841.1"/>
    <property type="molecule type" value="Genomic_DNA"/>
</dbReference>
<dbReference type="AlphaFoldDB" id="A0A892IBR7"/>
<gene>
    <name evidence="1" type="ORF">I6K02_02365</name>
</gene>
<keyword evidence="1" id="KW-0238">DNA-binding</keyword>
<dbReference type="Proteomes" id="UP000625568">
    <property type="component" value="Chromosome 1"/>
</dbReference>
<keyword evidence="2" id="KW-1185">Reference proteome</keyword>
<protein>
    <submittedName>
        <fullName evidence="1">DNA-binding protein</fullName>
    </submittedName>
</protein>
<reference evidence="1 2" key="1">
    <citation type="submission" date="2021-02" db="EMBL/GenBank/DDBJ databases">
        <title>FDA dAtabase for Regulatory Grade micrObial Sequences (FDA-ARGOS): Supporting development and validation of Infectious Disease Dx tests.</title>
        <authorList>
            <person name="Minogue T."/>
            <person name="Wolcott M."/>
            <person name="Wasieloski L."/>
            <person name="Aguilar W."/>
            <person name="Moore D."/>
            <person name="Jaissle J."/>
            <person name="Tallon L."/>
            <person name="Sadzewicz L."/>
            <person name="Zhao X."/>
            <person name="Boylan J."/>
            <person name="Ott S."/>
            <person name="Bowen H."/>
            <person name="Vavikolanu K."/>
            <person name="Mehta A."/>
            <person name="Aluvathingal J."/>
            <person name="Nadendla S."/>
            <person name="Yan Y."/>
            <person name="Sichtig H."/>
        </authorList>
    </citation>
    <scope>NUCLEOTIDE SEQUENCE [LARGE SCALE GENOMIC DNA]</scope>
    <source>
        <strain evidence="1 2">FDAARGOS_1272</strain>
    </source>
</reference>
<accession>A0A892IBR7</accession>